<dbReference type="EMBL" id="JAOVQN010000005">
    <property type="protein sequence ID" value="MCU9837471.1"/>
    <property type="molecule type" value="Genomic_DNA"/>
</dbReference>
<name>A0ABT2WNK3_9RHOB</name>
<evidence type="ECO:0000256" key="3">
    <source>
        <dbReference type="ARBA" id="ARBA00022679"/>
    </source>
</evidence>
<evidence type="ECO:0000256" key="1">
    <source>
        <dbReference type="ARBA" id="ARBA00005189"/>
    </source>
</evidence>
<dbReference type="Gene3D" id="3.40.50.150">
    <property type="entry name" value="Vaccinia Virus protein VP39"/>
    <property type="match status" value="1"/>
</dbReference>
<dbReference type="PANTHER" id="PTHR44307:SF2">
    <property type="entry name" value="PHOSPHOETHANOLAMINE METHYLTRANSFERASE ISOFORM X1"/>
    <property type="match status" value="1"/>
</dbReference>
<proteinExistence type="predicted"/>
<accession>A0ABT2WNK3</accession>
<keyword evidence="2 8" id="KW-0489">Methyltransferase</keyword>
<gene>
    <name evidence="8" type="ORF">OEZ49_06805</name>
</gene>
<evidence type="ECO:0000259" key="7">
    <source>
        <dbReference type="Pfam" id="PF13649"/>
    </source>
</evidence>
<dbReference type="Pfam" id="PF13649">
    <property type="entry name" value="Methyltransf_25"/>
    <property type="match status" value="1"/>
</dbReference>
<keyword evidence="3" id="KW-0808">Transferase</keyword>
<evidence type="ECO:0000256" key="6">
    <source>
        <dbReference type="SAM" id="MobiDB-lite"/>
    </source>
</evidence>
<dbReference type="CDD" id="cd02440">
    <property type="entry name" value="AdoMet_MTases"/>
    <property type="match status" value="1"/>
</dbReference>
<dbReference type="InterPro" id="IPR041698">
    <property type="entry name" value="Methyltransf_25"/>
</dbReference>
<reference evidence="8 9" key="1">
    <citation type="submission" date="2022-10" db="EMBL/GenBank/DDBJ databases">
        <title>Ruegeria sp. nov., isolated from ocean surface water.</title>
        <authorList>
            <person name="He W."/>
            <person name="Wang L."/>
            <person name="Zhang D.-F."/>
        </authorList>
    </citation>
    <scope>NUCLEOTIDE SEQUENCE [LARGE SCALE GENOMIC DNA]</scope>
    <source>
        <strain evidence="8 9">WL0004</strain>
    </source>
</reference>
<evidence type="ECO:0000256" key="5">
    <source>
        <dbReference type="ARBA" id="ARBA00047622"/>
    </source>
</evidence>
<evidence type="ECO:0000256" key="2">
    <source>
        <dbReference type="ARBA" id="ARBA00022603"/>
    </source>
</evidence>
<comment type="pathway">
    <text evidence="4">Phospholipid metabolism.</text>
</comment>
<keyword evidence="9" id="KW-1185">Reference proteome</keyword>
<organism evidence="8 9">
    <name type="scientific">Ruegeria marisflavi</name>
    <dbReference type="NCBI Taxonomy" id="2984152"/>
    <lineage>
        <taxon>Bacteria</taxon>
        <taxon>Pseudomonadati</taxon>
        <taxon>Pseudomonadota</taxon>
        <taxon>Alphaproteobacteria</taxon>
        <taxon>Rhodobacterales</taxon>
        <taxon>Roseobacteraceae</taxon>
        <taxon>Ruegeria</taxon>
    </lineage>
</organism>
<comment type="caution">
    <text evidence="8">The sequence shown here is derived from an EMBL/GenBank/DDBJ whole genome shotgun (WGS) entry which is preliminary data.</text>
</comment>
<evidence type="ECO:0000313" key="8">
    <source>
        <dbReference type="EMBL" id="MCU9837471.1"/>
    </source>
</evidence>
<protein>
    <submittedName>
        <fullName evidence="8">Class I SAM-dependent methyltransferase</fullName>
    </submittedName>
</protein>
<comment type="catalytic activity">
    <reaction evidence="5">
        <text>phosphoethanolamine + S-adenosyl-L-methionine = N-methylethanolamine phosphate + S-adenosyl-L-homocysteine + H(+)</text>
        <dbReference type="Rhea" id="RHEA:20365"/>
        <dbReference type="ChEBI" id="CHEBI:15378"/>
        <dbReference type="ChEBI" id="CHEBI:57781"/>
        <dbReference type="ChEBI" id="CHEBI:57856"/>
        <dbReference type="ChEBI" id="CHEBI:58190"/>
        <dbReference type="ChEBI" id="CHEBI:59789"/>
        <dbReference type="EC" id="2.1.1.103"/>
    </reaction>
    <physiologicalReaction direction="left-to-right" evidence="5">
        <dbReference type="Rhea" id="RHEA:20366"/>
    </physiologicalReaction>
</comment>
<dbReference type="GO" id="GO:0008168">
    <property type="term" value="F:methyltransferase activity"/>
    <property type="evidence" value="ECO:0007669"/>
    <property type="project" value="UniProtKB-KW"/>
</dbReference>
<evidence type="ECO:0000256" key="4">
    <source>
        <dbReference type="ARBA" id="ARBA00025707"/>
    </source>
</evidence>
<dbReference type="RefSeq" id="WP_263387598.1">
    <property type="nucleotide sequence ID" value="NZ_JAOVQN010000005.1"/>
</dbReference>
<feature type="domain" description="Methyltransferase" evidence="7">
    <location>
        <begin position="51"/>
        <end position="145"/>
    </location>
</feature>
<dbReference type="SUPFAM" id="SSF53335">
    <property type="entry name" value="S-adenosyl-L-methionine-dependent methyltransferases"/>
    <property type="match status" value="1"/>
</dbReference>
<dbReference type="Proteomes" id="UP001321014">
    <property type="component" value="Unassembled WGS sequence"/>
</dbReference>
<dbReference type="InterPro" id="IPR029063">
    <property type="entry name" value="SAM-dependent_MTases_sf"/>
</dbReference>
<comment type="pathway">
    <text evidence="1">Lipid metabolism.</text>
</comment>
<dbReference type="PANTHER" id="PTHR44307">
    <property type="entry name" value="PHOSPHOETHANOLAMINE METHYLTRANSFERASE"/>
    <property type="match status" value="1"/>
</dbReference>
<sequence>MQTTNQDQAEYWGNSASGQKWLTFEEHIAGVFAPVVDLILDHAELKPGQRVLDIGCGVGDTTLAAAQAVGPTGHVLGADISAPFLDRARQRTRALDNVDFAVADAQTEPFYPADRDAMISRFGMMFFSDSVAAFANIAKGLKPGGHMTFAAWGPLAVNPWFYIPHRAATDHLGQPPKVDRNAPGPLAFHDIDRVIGMMTKAGLTEIEAQAVEMKLTPPGGLTGAAALCTRLGPAARVLAHFGGTSEDETTIQGAVTTALTPYLGPCSPARHHQPVPGPTRRNRLTPLRHLRIRSR</sequence>
<evidence type="ECO:0000313" key="9">
    <source>
        <dbReference type="Proteomes" id="UP001321014"/>
    </source>
</evidence>
<feature type="region of interest" description="Disordered" evidence="6">
    <location>
        <begin position="265"/>
        <end position="285"/>
    </location>
</feature>
<dbReference type="GO" id="GO:0032259">
    <property type="term" value="P:methylation"/>
    <property type="evidence" value="ECO:0007669"/>
    <property type="project" value="UniProtKB-KW"/>
</dbReference>